<keyword evidence="9" id="KW-1185">Reference proteome</keyword>
<comment type="cofactor">
    <cofactor evidence="6">
        <name>Zn(2+)</name>
        <dbReference type="ChEBI" id="CHEBI:29105"/>
    </cofactor>
    <text evidence="6">Binds 1 zinc ion per subunit.</text>
</comment>
<evidence type="ECO:0000259" key="7">
    <source>
        <dbReference type="Pfam" id="PF01435"/>
    </source>
</evidence>
<organism evidence="8 9">
    <name type="scientific">Alishewanella jeotgali KCTC 22429</name>
    <dbReference type="NCBI Taxonomy" id="1129374"/>
    <lineage>
        <taxon>Bacteria</taxon>
        <taxon>Pseudomonadati</taxon>
        <taxon>Pseudomonadota</taxon>
        <taxon>Gammaproteobacteria</taxon>
        <taxon>Alteromonadales</taxon>
        <taxon>Alteromonadaceae</taxon>
        <taxon>Alishewanella</taxon>
    </lineage>
</organism>
<evidence type="ECO:0000256" key="6">
    <source>
        <dbReference type="RuleBase" id="RU003983"/>
    </source>
</evidence>
<evidence type="ECO:0000256" key="1">
    <source>
        <dbReference type="ARBA" id="ARBA00022670"/>
    </source>
</evidence>
<keyword evidence="2" id="KW-0479">Metal-binding</keyword>
<proteinExistence type="inferred from homology"/>
<keyword evidence="4 6" id="KW-0862">Zinc</keyword>
<dbReference type="STRING" id="1129374.AJE_04801"/>
<protein>
    <submittedName>
        <fullName evidence="8">M48 family peptidase</fullName>
    </submittedName>
</protein>
<dbReference type="PANTHER" id="PTHR22726:SF24">
    <property type="entry name" value="M48 FAMILY METALLOPEPTIDASE"/>
    <property type="match status" value="1"/>
</dbReference>
<keyword evidence="3 6" id="KW-0378">Hydrolase</keyword>
<comment type="similarity">
    <text evidence="6">Belongs to the peptidase M48 family.</text>
</comment>
<sequence length="299" mass="32612">MAAATTETTRFGWFFYAQTVNLSHDVIFNGLPMLKKLLIPTLCALLLSSCAESPTGRRQVMLFDNNQLNTLGAQTFEQMKAEQKISTDPATNNYVQCVANALLKVTPAEYQQYKWEIVVFDSDQVNAFALPGGKMGVYTGLLKVAQTPAQLAAVVGHEIGHVMAGHSNERLSTNQFLQVAMTLGDAGSRAAGVRYQQEMMAAFGIGSQLFVALPFSRTHETEADIIGLDLMARAGFNPEESVALWQNMAAAGSGGVPQFLSSHPIPDTRIRTLQQKMPEAATLYQQRRQQGALPACRKP</sequence>
<evidence type="ECO:0000313" key="8">
    <source>
        <dbReference type="EMBL" id="EHR41679.1"/>
    </source>
</evidence>
<dbReference type="Gene3D" id="3.30.2010.10">
    <property type="entry name" value="Metalloproteases ('zincins'), catalytic domain"/>
    <property type="match status" value="1"/>
</dbReference>
<evidence type="ECO:0000256" key="2">
    <source>
        <dbReference type="ARBA" id="ARBA00022723"/>
    </source>
</evidence>
<dbReference type="GO" id="GO:0051603">
    <property type="term" value="P:proteolysis involved in protein catabolic process"/>
    <property type="evidence" value="ECO:0007669"/>
    <property type="project" value="TreeGrafter"/>
</dbReference>
<dbReference type="Proteomes" id="UP000012046">
    <property type="component" value="Unassembled WGS sequence"/>
</dbReference>
<dbReference type="InterPro" id="IPR051156">
    <property type="entry name" value="Mito/Outer_Membr_Metalloprot"/>
</dbReference>
<dbReference type="GO" id="GO:0016020">
    <property type="term" value="C:membrane"/>
    <property type="evidence" value="ECO:0007669"/>
    <property type="project" value="TreeGrafter"/>
</dbReference>
<dbReference type="Pfam" id="PF01435">
    <property type="entry name" value="Peptidase_M48"/>
    <property type="match status" value="1"/>
</dbReference>
<keyword evidence="1 6" id="KW-0645">Protease</keyword>
<accession>H3ZC87</accession>
<evidence type="ECO:0000256" key="4">
    <source>
        <dbReference type="ARBA" id="ARBA00022833"/>
    </source>
</evidence>
<comment type="caution">
    <text evidence="8">The sequence shown here is derived from an EMBL/GenBank/DDBJ whole genome shotgun (WGS) entry which is preliminary data.</text>
</comment>
<dbReference type="CDD" id="cd07331">
    <property type="entry name" value="M48C_Oma1_like"/>
    <property type="match status" value="1"/>
</dbReference>
<dbReference type="InterPro" id="IPR001915">
    <property type="entry name" value="Peptidase_M48"/>
</dbReference>
<dbReference type="EMBL" id="AHTH01000010">
    <property type="protein sequence ID" value="EHR41679.1"/>
    <property type="molecule type" value="Genomic_DNA"/>
</dbReference>
<evidence type="ECO:0000313" key="9">
    <source>
        <dbReference type="Proteomes" id="UP000012046"/>
    </source>
</evidence>
<dbReference type="GO" id="GO:0046872">
    <property type="term" value="F:metal ion binding"/>
    <property type="evidence" value="ECO:0007669"/>
    <property type="project" value="UniProtKB-KW"/>
</dbReference>
<feature type="domain" description="Peptidase M48" evidence="7">
    <location>
        <begin position="89"/>
        <end position="275"/>
    </location>
</feature>
<dbReference type="PANTHER" id="PTHR22726">
    <property type="entry name" value="METALLOENDOPEPTIDASE OMA1"/>
    <property type="match status" value="1"/>
</dbReference>
<keyword evidence="5 6" id="KW-0482">Metalloprotease</keyword>
<evidence type="ECO:0000256" key="3">
    <source>
        <dbReference type="ARBA" id="ARBA00022801"/>
    </source>
</evidence>
<dbReference type="PATRIC" id="fig|1129374.4.peg.963"/>
<dbReference type="GO" id="GO:0004222">
    <property type="term" value="F:metalloendopeptidase activity"/>
    <property type="evidence" value="ECO:0007669"/>
    <property type="project" value="InterPro"/>
</dbReference>
<name>H3ZC87_9ALTE</name>
<evidence type="ECO:0000256" key="5">
    <source>
        <dbReference type="ARBA" id="ARBA00023049"/>
    </source>
</evidence>
<dbReference type="AlphaFoldDB" id="H3ZC87"/>
<reference evidence="8 9" key="1">
    <citation type="journal article" date="2012" name="J. Bacteriol.">
        <title>Genome Sequence of Extracellular-Protease-Producing Alishewanella jeotgali Isolated from Traditional Korean Fermented Seafood.</title>
        <authorList>
            <person name="Jung J."/>
            <person name="Chun J."/>
            <person name="Park W."/>
        </authorList>
    </citation>
    <scope>NUCLEOTIDE SEQUENCE [LARGE SCALE GENOMIC DNA]</scope>
    <source>
        <strain evidence="8 9">KCTC 22429</strain>
    </source>
</reference>
<dbReference type="eggNOG" id="COG0501">
    <property type="taxonomic scope" value="Bacteria"/>
</dbReference>
<gene>
    <name evidence="8" type="ORF">AJE_04801</name>
</gene>